<proteinExistence type="predicted"/>
<evidence type="ECO:0000313" key="2">
    <source>
        <dbReference type="EMBL" id="MCX2983292.1"/>
    </source>
</evidence>
<dbReference type="EMBL" id="SHNN01000006">
    <property type="protein sequence ID" value="MCX2983292.1"/>
    <property type="molecule type" value="Genomic_DNA"/>
</dbReference>
<keyword evidence="3" id="KW-1185">Reference proteome</keyword>
<dbReference type="InterPro" id="IPR011059">
    <property type="entry name" value="Metal-dep_hydrolase_composite"/>
</dbReference>
<dbReference type="Pfam" id="PF07969">
    <property type="entry name" value="Amidohydro_3"/>
    <property type="match status" value="1"/>
</dbReference>
<dbReference type="PANTHER" id="PTHR11647">
    <property type="entry name" value="HYDRANTOINASE/DIHYDROPYRIMIDINASE FAMILY MEMBER"/>
    <property type="match status" value="1"/>
</dbReference>
<dbReference type="InterPro" id="IPR013108">
    <property type="entry name" value="Amidohydro_3"/>
</dbReference>
<dbReference type="PANTHER" id="PTHR11647:SF1">
    <property type="entry name" value="COLLAPSIN RESPONSE MEDIATOR PROTEIN"/>
    <property type="match status" value="1"/>
</dbReference>
<feature type="domain" description="Amidohydrolase 3" evidence="1">
    <location>
        <begin position="45"/>
        <end position="568"/>
    </location>
</feature>
<dbReference type="Proteomes" id="UP001143362">
    <property type="component" value="Unassembled WGS sequence"/>
</dbReference>
<dbReference type="SUPFAM" id="SSF51338">
    <property type="entry name" value="Composite domain of metallo-dependent hydrolases"/>
    <property type="match status" value="1"/>
</dbReference>
<comment type="caution">
    <text evidence="2">The sequence shown here is derived from an EMBL/GenBank/DDBJ whole genome shotgun (WGS) entry which is preliminary data.</text>
</comment>
<reference evidence="2" key="1">
    <citation type="submission" date="2019-02" db="EMBL/GenBank/DDBJ databases">
        <authorList>
            <person name="Li S.-H."/>
        </authorList>
    </citation>
    <scope>NUCLEOTIDE SEQUENCE</scope>
    <source>
        <strain evidence="2">IMCC14734</strain>
    </source>
</reference>
<organism evidence="2 3">
    <name type="scientific">Candidatus Litorirhabdus singularis</name>
    <dbReference type="NCBI Taxonomy" id="2518993"/>
    <lineage>
        <taxon>Bacteria</taxon>
        <taxon>Pseudomonadati</taxon>
        <taxon>Pseudomonadota</taxon>
        <taxon>Gammaproteobacteria</taxon>
        <taxon>Cellvibrionales</taxon>
        <taxon>Halieaceae</taxon>
        <taxon>Candidatus Litorirhabdus</taxon>
    </lineage>
</organism>
<dbReference type="InterPro" id="IPR050378">
    <property type="entry name" value="Metallo-dep_Hydrolases_sf"/>
</dbReference>
<accession>A0ABT3TLS6</accession>
<name>A0ABT3TLS6_9GAMM</name>
<protein>
    <submittedName>
        <fullName evidence="2">D-aminoacylase</fullName>
    </submittedName>
</protein>
<sequence>MAYDLKIINGQIYDGDGGAPFAANVAVSDGVIVEIGPCKASATTVIDAAGAIVTPGFIDLHTHYDGQVSWDETLSPSINHGVTTVVMGSCGVGFAPVRENDRDTLVRIMEGVEDIPGAALAEGITWDWESLPQYMDALDAKPHSIDFAVQVTHDPLRVYVMGERAVYNESATAEDIAEMQRLTREALEAGAVGFSTGRSDVHRSADGQWTPSSEASAEELAGIAGAMDGLGHGVLQAVNDFNLEREGDQFPVEFEILEQFAKAAKGRPFSLSLMQRDFAPDQWQRIIARAEDLSEDGLNIRLQVAPRGIGVTVGLQCTFHPFIGFPSYKKISQLPLAERVAAMRAPAFRAQLLTEESEKMAGDGTPVPPIADALLAAVDFVAAKTFLLGDNPEYEQTEETSVLHMAQEAGVDTLAMIYDLMLEDDGRALLYFPIYNYTGMNYDNVLTMMEHPLSIQGLSDGGAHVGTVCDSSFSTYLLSYWSRDRERGPRLELPEVIHRLTADIADYCGMEDRGRLKVGLKANINVIDYDKLRLYPPRMVQDLPAGGQRLLQDASGYRAVVVAGEVVVDQDAVTAARPGRLYRAGQSRAGQASSGAAA</sequence>
<evidence type="ECO:0000313" key="3">
    <source>
        <dbReference type="Proteomes" id="UP001143362"/>
    </source>
</evidence>
<dbReference type="Gene3D" id="3.20.20.140">
    <property type="entry name" value="Metal-dependent hydrolases"/>
    <property type="match status" value="2"/>
</dbReference>
<dbReference type="SUPFAM" id="SSF51556">
    <property type="entry name" value="Metallo-dependent hydrolases"/>
    <property type="match status" value="1"/>
</dbReference>
<gene>
    <name evidence="2" type="ORF">EYC98_20710</name>
</gene>
<dbReference type="RefSeq" id="WP_279247325.1">
    <property type="nucleotide sequence ID" value="NZ_SHNN01000006.1"/>
</dbReference>
<evidence type="ECO:0000259" key="1">
    <source>
        <dbReference type="Pfam" id="PF07969"/>
    </source>
</evidence>
<dbReference type="InterPro" id="IPR032466">
    <property type="entry name" value="Metal_Hydrolase"/>
</dbReference>